<dbReference type="EMBL" id="GISG01070154">
    <property type="protein sequence ID" value="MBA4629585.1"/>
    <property type="molecule type" value="Transcribed_RNA"/>
</dbReference>
<proteinExistence type="predicted"/>
<sequence>MAAIVRAVSVSTISIVRTASLPAIWAWGSPTVITSPVRGQIPSSSIGIVITSIIVSNCIFHSYNSIHKLAHIRCFQCPSGILLGFVLNECKISPDPYICYFPIRVKVPFQVLGPCINWIKIDDEQGFRRPLISCRFFPTTRPLTVSFLLGPLYPKAAPLPAKLYTVKFSDGILSIPLIFHIDKCKSRLHINPFNPPISFEKPFNLGLTCIIIQIPTEDSPHLGMLQIQGAFPSSLCYAGVTL</sequence>
<reference evidence="1" key="1">
    <citation type="journal article" date="2013" name="J. Plant Res.">
        <title>Effect of fungi and light on seed germination of three Opuntia species from semiarid lands of central Mexico.</title>
        <authorList>
            <person name="Delgado-Sanchez P."/>
            <person name="Jimenez-Bremont J.F."/>
            <person name="Guerrero-Gonzalez Mde L."/>
            <person name="Flores J."/>
        </authorList>
    </citation>
    <scope>NUCLEOTIDE SEQUENCE</scope>
    <source>
        <tissue evidence="1">Cladode</tissue>
    </source>
</reference>
<organism evidence="1">
    <name type="scientific">Opuntia streptacantha</name>
    <name type="common">Prickly pear cactus</name>
    <name type="synonym">Opuntia cardona</name>
    <dbReference type="NCBI Taxonomy" id="393608"/>
    <lineage>
        <taxon>Eukaryota</taxon>
        <taxon>Viridiplantae</taxon>
        <taxon>Streptophyta</taxon>
        <taxon>Embryophyta</taxon>
        <taxon>Tracheophyta</taxon>
        <taxon>Spermatophyta</taxon>
        <taxon>Magnoliopsida</taxon>
        <taxon>eudicotyledons</taxon>
        <taxon>Gunneridae</taxon>
        <taxon>Pentapetalae</taxon>
        <taxon>Caryophyllales</taxon>
        <taxon>Cactineae</taxon>
        <taxon>Cactaceae</taxon>
        <taxon>Opuntioideae</taxon>
        <taxon>Opuntia</taxon>
    </lineage>
</organism>
<accession>A0A7C9D2Q5</accession>
<dbReference type="AlphaFoldDB" id="A0A7C9D2Q5"/>
<name>A0A7C9D2Q5_OPUST</name>
<protein>
    <submittedName>
        <fullName evidence="1">Uncharacterized protein</fullName>
    </submittedName>
</protein>
<reference evidence="1" key="2">
    <citation type="submission" date="2020-07" db="EMBL/GenBank/DDBJ databases">
        <authorList>
            <person name="Vera ALvarez R."/>
            <person name="Arias-Moreno D.M."/>
            <person name="Jimenez-Jacinto V."/>
            <person name="Jimenez-Bremont J.F."/>
            <person name="Swaminathan K."/>
            <person name="Moose S.P."/>
            <person name="Guerrero-Gonzalez M.L."/>
            <person name="Marino-Ramirez L."/>
            <person name="Landsman D."/>
            <person name="Rodriguez-Kessler M."/>
            <person name="Delgado-Sanchez P."/>
        </authorList>
    </citation>
    <scope>NUCLEOTIDE SEQUENCE</scope>
    <source>
        <tissue evidence="1">Cladode</tissue>
    </source>
</reference>
<evidence type="ECO:0000313" key="1">
    <source>
        <dbReference type="EMBL" id="MBA4629585.1"/>
    </source>
</evidence>